<name>A0A9N7YHR9_PLEPL</name>
<reference evidence="1" key="1">
    <citation type="submission" date="2020-03" db="EMBL/GenBank/DDBJ databases">
        <authorList>
            <person name="Weist P."/>
        </authorList>
    </citation>
    <scope>NUCLEOTIDE SEQUENCE</scope>
</reference>
<proteinExistence type="predicted"/>
<gene>
    <name evidence="1" type="ORF">PLEPLA_LOCUS13905</name>
</gene>
<dbReference type="EMBL" id="CADEAL010000849">
    <property type="protein sequence ID" value="CAB1425971.1"/>
    <property type="molecule type" value="Genomic_DNA"/>
</dbReference>
<protein>
    <submittedName>
        <fullName evidence="1">Uncharacterized protein</fullName>
    </submittedName>
</protein>
<evidence type="ECO:0000313" key="1">
    <source>
        <dbReference type="EMBL" id="CAB1425971.1"/>
    </source>
</evidence>
<dbReference type="AlphaFoldDB" id="A0A9N7YHR9"/>
<organism evidence="1 2">
    <name type="scientific">Pleuronectes platessa</name>
    <name type="common">European plaice</name>
    <dbReference type="NCBI Taxonomy" id="8262"/>
    <lineage>
        <taxon>Eukaryota</taxon>
        <taxon>Metazoa</taxon>
        <taxon>Chordata</taxon>
        <taxon>Craniata</taxon>
        <taxon>Vertebrata</taxon>
        <taxon>Euteleostomi</taxon>
        <taxon>Actinopterygii</taxon>
        <taxon>Neopterygii</taxon>
        <taxon>Teleostei</taxon>
        <taxon>Neoteleostei</taxon>
        <taxon>Acanthomorphata</taxon>
        <taxon>Carangaria</taxon>
        <taxon>Pleuronectiformes</taxon>
        <taxon>Pleuronectoidei</taxon>
        <taxon>Pleuronectidae</taxon>
        <taxon>Pleuronectes</taxon>
    </lineage>
</organism>
<accession>A0A9N7YHR9</accession>
<evidence type="ECO:0000313" key="2">
    <source>
        <dbReference type="Proteomes" id="UP001153269"/>
    </source>
</evidence>
<dbReference type="Proteomes" id="UP001153269">
    <property type="component" value="Unassembled WGS sequence"/>
</dbReference>
<comment type="caution">
    <text evidence="1">The sequence shown here is derived from an EMBL/GenBank/DDBJ whole genome shotgun (WGS) entry which is preliminary data.</text>
</comment>
<keyword evidence="2" id="KW-1185">Reference proteome</keyword>
<sequence length="108" mass="12254">MRWAEPGARRVRCFHNTATFSLRLEATAERGHPCCAVPRLTQYSKHGRGPLERPLEPLARPSVADANQNQLRRRQSCPIKDHWLRWSEPLGTATASSARVQQSPTEKL</sequence>